<evidence type="ECO:0000313" key="1">
    <source>
        <dbReference type="EMBL" id="RWX78955.1"/>
    </source>
</evidence>
<reference evidence="1 2" key="1">
    <citation type="submission" date="2019-01" db="EMBL/GenBank/DDBJ databases">
        <title>The draft genome of Rhizobium sp. 24NR.</title>
        <authorList>
            <person name="Liu L."/>
            <person name="Liang L."/>
            <person name="Shi S."/>
            <person name="Xu L."/>
            <person name="Wang X."/>
            <person name="Li L."/>
            <person name="Zhang X."/>
        </authorList>
    </citation>
    <scope>NUCLEOTIDE SEQUENCE [LARGE SCALE GENOMIC DNA]</scope>
    <source>
        <strain evidence="1 2">24NR</strain>
    </source>
</reference>
<comment type="caution">
    <text evidence="1">The sequence shown here is derived from an EMBL/GenBank/DDBJ whole genome shotgun (WGS) entry which is preliminary data.</text>
</comment>
<sequence>MAYDPDQNNDKLTRPVAAPKVDEALAAIESRSSDDDAKVSAQEELDALRAEVARMKDSAIEVASASKRLARSGTVALRDDLEVRIKARPLAAVAIAAAVGYVWGLTR</sequence>
<dbReference type="EMBL" id="SBIP01000002">
    <property type="protein sequence ID" value="RWX78955.1"/>
    <property type="molecule type" value="Genomic_DNA"/>
</dbReference>
<dbReference type="Proteomes" id="UP000287687">
    <property type="component" value="Unassembled WGS sequence"/>
</dbReference>
<organism evidence="1 2">
    <name type="scientific">Neorhizobium lilium</name>
    <dbReference type="NCBI Taxonomy" id="2503024"/>
    <lineage>
        <taxon>Bacteria</taxon>
        <taxon>Pseudomonadati</taxon>
        <taxon>Pseudomonadota</taxon>
        <taxon>Alphaproteobacteria</taxon>
        <taxon>Hyphomicrobiales</taxon>
        <taxon>Rhizobiaceae</taxon>
        <taxon>Rhizobium/Agrobacterium group</taxon>
        <taxon>Neorhizobium</taxon>
    </lineage>
</organism>
<name>A0A3S3S7R5_9HYPH</name>
<gene>
    <name evidence="1" type="ORF">EPK99_10290</name>
</gene>
<accession>A0A3S3S7R5</accession>
<dbReference type="RefSeq" id="WP_128442930.1">
    <property type="nucleotide sequence ID" value="NZ_SBIP01000002.1"/>
</dbReference>
<dbReference type="AlphaFoldDB" id="A0A3S3S7R5"/>
<protein>
    <submittedName>
        <fullName evidence="1">Uncharacterized protein</fullName>
    </submittedName>
</protein>
<proteinExistence type="predicted"/>
<evidence type="ECO:0000313" key="2">
    <source>
        <dbReference type="Proteomes" id="UP000287687"/>
    </source>
</evidence>
<dbReference type="OrthoDB" id="8455341at2"/>
<keyword evidence="2" id="KW-1185">Reference proteome</keyword>